<evidence type="ECO:0000313" key="2">
    <source>
        <dbReference type="Proteomes" id="UP000271889"/>
    </source>
</evidence>
<proteinExistence type="predicted"/>
<dbReference type="AlphaFoldDB" id="A0A3P6R3U1"/>
<sequence length="212" mass="23885">MANFKEIPEEKMKVATSYYTSLLYTLGILASRLQGFRFELQCKFPYSMSDPVKGLLDVVYLVVDQLVADCLFAAEPSTSAILVTNNLFPFNCDSLARAVNFKHFDVQIVSEETAQAVQVRTVEIEVVEICEVSKCPRESGENPENSAQISPSEQSCRRGSFLRSYDALSQRKCLETCKNDVWLSLQCTLRAFIFSCPLFSSSDINRFLYGCD</sequence>
<organism evidence="1 2">
    <name type="scientific">Cylicostephanus goldi</name>
    <name type="common">Nematode worm</name>
    <dbReference type="NCBI Taxonomy" id="71465"/>
    <lineage>
        <taxon>Eukaryota</taxon>
        <taxon>Metazoa</taxon>
        <taxon>Ecdysozoa</taxon>
        <taxon>Nematoda</taxon>
        <taxon>Chromadorea</taxon>
        <taxon>Rhabditida</taxon>
        <taxon>Rhabditina</taxon>
        <taxon>Rhabditomorpha</taxon>
        <taxon>Strongyloidea</taxon>
        <taxon>Strongylidae</taxon>
        <taxon>Cylicostephanus</taxon>
    </lineage>
</organism>
<dbReference type="EMBL" id="UYRV01010267">
    <property type="protein sequence ID" value="VDK57306.1"/>
    <property type="molecule type" value="Genomic_DNA"/>
</dbReference>
<gene>
    <name evidence="1" type="ORF">CGOC_LOCUS3941</name>
</gene>
<keyword evidence="2" id="KW-1185">Reference proteome</keyword>
<dbReference type="OrthoDB" id="5827301at2759"/>
<protein>
    <submittedName>
        <fullName evidence="1">Uncharacterized protein</fullName>
    </submittedName>
</protein>
<dbReference type="Proteomes" id="UP000271889">
    <property type="component" value="Unassembled WGS sequence"/>
</dbReference>
<name>A0A3P6R3U1_CYLGO</name>
<accession>A0A3P6R3U1</accession>
<evidence type="ECO:0000313" key="1">
    <source>
        <dbReference type="EMBL" id="VDK57306.1"/>
    </source>
</evidence>
<reference evidence="1 2" key="1">
    <citation type="submission" date="2018-11" db="EMBL/GenBank/DDBJ databases">
        <authorList>
            <consortium name="Pathogen Informatics"/>
        </authorList>
    </citation>
    <scope>NUCLEOTIDE SEQUENCE [LARGE SCALE GENOMIC DNA]</scope>
</reference>